<keyword evidence="1" id="KW-0472">Membrane</keyword>
<protein>
    <submittedName>
        <fullName evidence="2">Uncharacterized protein</fullName>
    </submittedName>
</protein>
<gene>
    <name evidence="2" type="ORF">ACKW6Q_17610</name>
</gene>
<name>A0ABW9K633_9FLAO</name>
<keyword evidence="1" id="KW-1133">Transmembrane helix</keyword>
<keyword evidence="3" id="KW-1185">Reference proteome</keyword>
<keyword evidence="1" id="KW-0812">Transmembrane</keyword>
<comment type="caution">
    <text evidence="2">The sequence shown here is derived from an EMBL/GenBank/DDBJ whole genome shotgun (WGS) entry which is preliminary data.</text>
</comment>
<accession>A0ABW9K633</accession>
<dbReference type="RefSeq" id="WP_131797318.1">
    <property type="nucleotide sequence ID" value="NZ_JBJXVJ010000004.1"/>
</dbReference>
<reference evidence="2 3" key="1">
    <citation type="submission" date="2024-12" db="EMBL/GenBank/DDBJ databases">
        <title>Draft genome sequence of Chryseobacterium kwangjuense AG447.</title>
        <authorList>
            <person name="Cheptsov V.S."/>
            <person name="Belov A."/>
            <person name="Zavarzina A.G."/>
        </authorList>
    </citation>
    <scope>NUCLEOTIDE SEQUENCE [LARGE SCALE GENOMIC DNA]</scope>
    <source>
        <strain evidence="2 3">AG447</strain>
    </source>
</reference>
<feature type="transmembrane region" description="Helical" evidence="1">
    <location>
        <begin position="36"/>
        <end position="57"/>
    </location>
</feature>
<proteinExistence type="predicted"/>
<evidence type="ECO:0000313" key="3">
    <source>
        <dbReference type="Proteomes" id="UP001634154"/>
    </source>
</evidence>
<dbReference type="Proteomes" id="UP001634154">
    <property type="component" value="Unassembled WGS sequence"/>
</dbReference>
<evidence type="ECO:0000313" key="2">
    <source>
        <dbReference type="EMBL" id="MFN1218786.1"/>
    </source>
</evidence>
<dbReference type="EMBL" id="JBJXVJ010000004">
    <property type="protein sequence ID" value="MFN1218786.1"/>
    <property type="molecule type" value="Genomic_DNA"/>
</dbReference>
<organism evidence="2 3">
    <name type="scientific">Chryseobacterium kwangjuense</name>
    <dbReference type="NCBI Taxonomy" id="267125"/>
    <lineage>
        <taxon>Bacteria</taxon>
        <taxon>Pseudomonadati</taxon>
        <taxon>Bacteroidota</taxon>
        <taxon>Flavobacteriia</taxon>
        <taxon>Flavobacteriales</taxon>
        <taxon>Weeksellaceae</taxon>
        <taxon>Chryseobacterium group</taxon>
        <taxon>Chryseobacterium</taxon>
    </lineage>
</organism>
<evidence type="ECO:0000256" key="1">
    <source>
        <dbReference type="SAM" id="Phobius"/>
    </source>
</evidence>
<sequence>MLLLISFVTVNLLMYLDYETVSLLEIYRNSESMMEVAFGTLILFIVLLVFYYIVYLIRKKTKDGRNAG</sequence>